<comment type="caution">
    <text evidence="3">The sequence shown here is derived from an EMBL/GenBank/DDBJ whole genome shotgun (WGS) entry which is preliminary data.</text>
</comment>
<dbReference type="PANTHER" id="PTHR43975">
    <property type="entry name" value="ZGC:101858"/>
    <property type="match status" value="1"/>
</dbReference>
<keyword evidence="3" id="KW-0560">Oxidoreductase</keyword>
<feature type="domain" description="Ketoreductase" evidence="2">
    <location>
        <begin position="8"/>
        <end position="181"/>
    </location>
</feature>
<keyword evidence="4" id="KW-1185">Reference proteome</keyword>
<dbReference type="PRINTS" id="PR00081">
    <property type="entry name" value="GDHRDH"/>
</dbReference>
<name>A0ABW4FA74_9PSEU</name>
<sequence>MAPDSSARTALVTGGGSGIGRAIAVALAERGADVLVTGRRPDALAATAALHPRIRIRVADVAEPGSADAVVAAAAPSGRLDVLVNNAGMIRVMPLGQIDAAEAERMWAVNVLGPTMLTQAALPLLVTSRGAVVNVSSVFGAKPAPQISVYGATKAAIEQLTRSWALELAPHGARVNAVAPGPVASEVLQSAGLTPEQIAATEAEERARIPLGRRGSPKDVADWVAALAEPDAWITGQVIGVDGGDALT</sequence>
<evidence type="ECO:0000313" key="3">
    <source>
        <dbReference type="EMBL" id="MFD1523690.1"/>
    </source>
</evidence>
<evidence type="ECO:0000259" key="2">
    <source>
        <dbReference type="SMART" id="SM00822"/>
    </source>
</evidence>
<evidence type="ECO:0000313" key="4">
    <source>
        <dbReference type="Proteomes" id="UP001597114"/>
    </source>
</evidence>
<reference evidence="4" key="1">
    <citation type="journal article" date="2019" name="Int. J. Syst. Evol. Microbiol.">
        <title>The Global Catalogue of Microorganisms (GCM) 10K type strain sequencing project: providing services to taxonomists for standard genome sequencing and annotation.</title>
        <authorList>
            <consortium name="The Broad Institute Genomics Platform"/>
            <consortium name="The Broad Institute Genome Sequencing Center for Infectious Disease"/>
            <person name="Wu L."/>
            <person name="Ma J."/>
        </authorList>
    </citation>
    <scope>NUCLEOTIDE SEQUENCE [LARGE SCALE GENOMIC DNA]</scope>
    <source>
        <strain evidence="4">CCM 7043</strain>
    </source>
</reference>
<evidence type="ECO:0000256" key="1">
    <source>
        <dbReference type="ARBA" id="ARBA00006484"/>
    </source>
</evidence>
<dbReference type="Gene3D" id="3.40.50.720">
    <property type="entry name" value="NAD(P)-binding Rossmann-like Domain"/>
    <property type="match status" value="1"/>
</dbReference>
<dbReference type="SUPFAM" id="SSF51735">
    <property type="entry name" value="NAD(P)-binding Rossmann-fold domains"/>
    <property type="match status" value="1"/>
</dbReference>
<proteinExistence type="inferred from homology"/>
<dbReference type="Proteomes" id="UP001597114">
    <property type="component" value="Unassembled WGS sequence"/>
</dbReference>
<gene>
    <name evidence="3" type="ORF">ACFSJD_39835</name>
</gene>
<dbReference type="CDD" id="cd05233">
    <property type="entry name" value="SDR_c"/>
    <property type="match status" value="1"/>
</dbReference>
<accession>A0ABW4FA74</accession>
<dbReference type="InterPro" id="IPR020904">
    <property type="entry name" value="Sc_DH/Rdtase_CS"/>
</dbReference>
<dbReference type="InterPro" id="IPR002347">
    <property type="entry name" value="SDR_fam"/>
</dbReference>
<dbReference type="Pfam" id="PF13561">
    <property type="entry name" value="adh_short_C2"/>
    <property type="match status" value="1"/>
</dbReference>
<dbReference type="PANTHER" id="PTHR43975:SF2">
    <property type="entry name" value="EG:BACR7A4.14 PROTEIN-RELATED"/>
    <property type="match status" value="1"/>
</dbReference>
<dbReference type="EC" id="1.1.1.-" evidence="3"/>
<organism evidence="3 4">
    <name type="scientific">Pseudonocardia yunnanensis</name>
    <dbReference type="NCBI Taxonomy" id="58107"/>
    <lineage>
        <taxon>Bacteria</taxon>
        <taxon>Bacillati</taxon>
        <taxon>Actinomycetota</taxon>
        <taxon>Actinomycetes</taxon>
        <taxon>Pseudonocardiales</taxon>
        <taxon>Pseudonocardiaceae</taxon>
        <taxon>Pseudonocardia</taxon>
    </lineage>
</organism>
<comment type="similarity">
    <text evidence="1">Belongs to the short-chain dehydrogenases/reductases (SDR) family.</text>
</comment>
<dbReference type="RefSeq" id="WP_344723300.1">
    <property type="nucleotide sequence ID" value="NZ_BAAAUS010000019.1"/>
</dbReference>
<dbReference type="GO" id="GO:0016491">
    <property type="term" value="F:oxidoreductase activity"/>
    <property type="evidence" value="ECO:0007669"/>
    <property type="project" value="UniProtKB-KW"/>
</dbReference>
<dbReference type="EMBL" id="JBHUCO010000069">
    <property type="protein sequence ID" value="MFD1523690.1"/>
    <property type="molecule type" value="Genomic_DNA"/>
</dbReference>
<dbReference type="PROSITE" id="PS00061">
    <property type="entry name" value="ADH_SHORT"/>
    <property type="match status" value="1"/>
</dbReference>
<protein>
    <submittedName>
        <fullName evidence="3">SDR family NAD(P)-dependent oxidoreductase</fullName>
        <ecNumber evidence="3">1.1.1.-</ecNumber>
    </submittedName>
</protein>
<dbReference type="SMART" id="SM00822">
    <property type="entry name" value="PKS_KR"/>
    <property type="match status" value="1"/>
</dbReference>
<dbReference type="PRINTS" id="PR00080">
    <property type="entry name" value="SDRFAMILY"/>
</dbReference>
<dbReference type="InterPro" id="IPR057326">
    <property type="entry name" value="KR_dom"/>
</dbReference>
<dbReference type="InterPro" id="IPR036291">
    <property type="entry name" value="NAD(P)-bd_dom_sf"/>
</dbReference>